<evidence type="ECO:0000313" key="3">
    <source>
        <dbReference type="Proteomes" id="UP001205185"/>
    </source>
</evidence>
<organism evidence="2 3">
    <name type="scientific">Actinokineospora diospyrosa</name>
    <dbReference type="NCBI Taxonomy" id="103728"/>
    <lineage>
        <taxon>Bacteria</taxon>
        <taxon>Bacillati</taxon>
        <taxon>Actinomycetota</taxon>
        <taxon>Actinomycetes</taxon>
        <taxon>Pseudonocardiales</taxon>
        <taxon>Pseudonocardiaceae</taxon>
        <taxon>Actinokineospora</taxon>
    </lineage>
</organism>
<comment type="caution">
    <text evidence="2">The sequence shown here is derived from an EMBL/GenBank/DDBJ whole genome shotgun (WGS) entry which is preliminary data.</text>
</comment>
<proteinExistence type="predicted"/>
<dbReference type="Proteomes" id="UP001205185">
    <property type="component" value="Unassembled WGS sequence"/>
</dbReference>
<sequence>MPGDDNEVDGPVGVPAADGPVWLGVLKSTPAEIDFDALPVELRPTPEAPQDAVTESE</sequence>
<feature type="region of interest" description="Disordered" evidence="1">
    <location>
        <begin position="38"/>
        <end position="57"/>
    </location>
</feature>
<name>A0ABT1IP07_9PSEU</name>
<evidence type="ECO:0000313" key="2">
    <source>
        <dbReference type="EMBL" id="MCP2274400.1"/>
    </source>
</evidence>
<dbReference type="EMBL" id="JAMTCO010000025">
    <property type="protein sequence ID" value="MCP2274400.1"/>
    <property type="molecule type" value="Genomic_DNA"/>
</dbReference>
<accession>A0ABT1IP07</accession>
<keyword evidence="3" id="KW-1185">Reference proteome</keyword>
<protein>
    <submittedName>
        <fullName evidence="2">Uncharacterized protein</fullName>
    </submittedName>
</protein>
<reference evidence="2 3" key="1">
    <citation type="submission" date="2022-06" db="EMBL/GenBank/DDBJ databases">
        <title>Genomic Encyclopedia of Archaeal and Bacterial Type Strains, Phase II (KMG-II): from individual species to whole genera.</title>
        <authorList>
            <person name="Goeker M."/>
        </authorList>
    </citation>
    <scope>NUCLEOTIDE SEQUENCE [LARGE SCALE GENOMIC DNA]</scope>
    <source>
        <strain evidence="2 3">DSM 44255</strain>
    </source>
</reference>
<evidence type="ECO:0000256" key="1">
    <source>
        <dbReference type="SAM" id="MobiDB-lite"/>
    </source>
</evidence>
<dbReference type="RefSeq" id="WP_253891730.1">
    <property type="nucleotide sequence ID" value="NZ_BAAAVB010000032.1"/>
</dbReference>
<gene>
    <name evidence="2" type="ORF">LV75_006935</name>
</gene>